<protein>
    <submittedName>
        <fullName evidence="2">Uncharacterized protein</fullName>
    </submittedName>
</protein>
<organism evidence="2 3">
    <name type="scientific">Psychrobacter pacificensis</name>
    <dbReference type="NCBI Taxonomy" id="112002"/>
    <lineage>
        <taxon>Bacteria</taxon>
        <taxon>Pseudomonadati</taxon>
        <taxon>Pseudomonadota</taxon>
        <taxon>Gammaproteobacteria</taxon>
        <taxon>Moraxellales</taxon>
        <taxon>Moraxellaceae</taxon>
        <taxon>Psychrobacter</taxon>
    </lineage>
</organism>
<feature type="compositionally biased region" description="Polar residues" evidence="1">
    <location>
        <begin position="35"/>
        <end position="54"/>
    </location>
</feature>
<sequence>MSTIRDLFNHTHFTVTYYENPNYDIRSDNPDDTRPNSSTDDFSGLNPNLTELLG</sequence>
<feature type="compositionally biased region" description="Basic and acidic residues" evidence="1">
    <location>
        <begin position="25"/>
        <end position="34"/>
    </location>
</feature>
<keyword evidence="3" id="KW-1185">Reference proteome</keyword>
<proteinExistence type="predicted"/>
<evidence type="ECO:0000313" key="3">
    <source>
        <dbReference type="Proteomes" id="UP001156645"/>
    </source>
</evidence>
<dbReference type="EMBL" id="BSOK01000025">
    <property type="protein sequence ID" value="GLR29343.1"/>
    <property type="molecule type" value="Genomic_DNA"/>
</dbReference>
<comment type="caution">
    <text evidence="2">The sequence shown here is derived from an EMBL/GenBank/DDBJ whole genome shotgun (WGS) entry which is preliminary data.</text>
</comment>
<evidence type="ECO:0000256" key="1">
    <source>
        <dbReference type="SAM" id="MobiDB-lite"/>
    </source>
</evidence>
<dbReference type="Proteomes" id="UP001156645">
    <property type="component" value="Unassembled WGS sequence"/>
</dbReference>
<gene>
    <name evidence="2" type="ORF">GCM10007915_15810</name>
</gene>
<evidence type="ECO:0000313" key="2">
    <source>
        <dbReference type="EMBL" id="GLR29343.1"/>
    </source>
</evidence>
<name>A0ABQ5YXF0_9GAMM</name>
<reference evidence="3" key="1">
    <citation type="journal article" date="2019" name="Int. J. Syst. Evol. Microbiol.">
        <title>The Global Catalogue of Microorganisms (GCM) 10K type strain sequencing project: providing services to taxonomists for standard genome sequencing and annotation.</title>
        <authorList>
            <consortium name="The Broad Institute Genomics Platform"/>
            <consortium name="The Broad Institute Genome Sequencing Center for Infectious Disease"/>
            <person name="Wu L."/>
            <person name="Ma J."/>
        </authorList>
    </citation>
    <scope>NUCLEOTIDE SEQUENCE [LARGE SCALE GENOMIC DNA]</scope>
    <source>
        <strain evidence="3">NBRC 103191</strain>
    </source>
</reference>
<feature type="region of interest" description="Disordered" evidence="1">
    <location>
        <begin position="21"/>
        <end position="54"/>
    </location>
</feature>
<accession>A0ABQ5YXF0</accession>